<evidence type="ECO:0000256" key="11">
    <source>
        <dbReference type="ARBA" id="ARBA00023027"/>
    </source>
</evidence>
<evidence type="ECO:0000256" key="4">
    <source>
        <dbReference type="ARBA" id="ARBA00005117"/>
    </source>
</evidence>
<keyword evidence="9" id="KW-0444">Lipid biosynthesis</keyword>
<comment type="subunit">
    <text evidence="6">Homotetramer.</text>
</comment>
<feature type="domain" description="Myo-inositol-1-phosphate synthase GAPDH-like" evidence="18">
    <location>
        <begin position="324"/>
        <end position="437"/>
    </location>
</feature>
<dbReference type="FunFam" id="3.40.50.720:FF:000334">
    <property type="entry name" value="Inositol-3-phosphate synthase"/>
    <property type="match status" value="1"/>
</dbReference>
<dbReference type="GO" id="GO:0005737">
    <property type="term" value="C:cytoplasm"/>
    <property type="evidence" value="ECO:0007669"/>
    <property type="project" value="UniProtKB-SubCell"/>
</dbReference>
<evidence type="ECO:0000256" key="13">
    <source>
        <dbReference type="ARBA" id="ARBA00023209"/>
    </source>
</evidence>
<keyword evidence="15" id="KW-1208">Phospholipid metabolism</keyword>
<dbReference type="SUPFAM" id="SSF51735">
    <property type="entry name" value="NAD(P)-binding Rossmann-fold domains"/>
    <property type="match status" value="1"/>
</dbReference>
<keyword evidence="12" id="KW-0443">Lipid metabolism</keyword>
<name>A0A914Y8T8_9BILA</name>
<evidence type="ECO:0000256" key="10">
    <source>
        <dbReference type="ARBA" id="ARBA00022550"/>
    </source>
</evidence>
<keyword evidence="8" id="KW-0963">Cytoplasm</keyword>
<protein>
    <recommendedName>
        <fullName evidence="17">Inositol-3-phosphate synthase</fullName>
        <ecNumber evidence="7">5.5.1.4</ecNumber>
    </recommendedName>
</protein>
<evidence type="ECO:0000256" key="5">
    <source>
        <dbReference type="ARBA" id="ARBA00010813"/>
    </source>
</evidence>
<evidence type="ECO:0000313" key="19">
    <source>
        <dbReference type="Proteomes" id="UP000887577"/>
    </source>
</evidence>
<dbReference type="AlphaFoldDB" id="A0A914Y8T8"/>
<dbReference type="Gene3D" id="3.40.50.720">
    <property type="entry name" value="NAD(P)-binding Rossmann-like Domain"/>
    <property type="match status" value="2"/>
</dbReference>
<proteinExistence type="inferred from homology"/>
<comment type="catalytic activity">
    <reaction evidence="1">
        <text>D-glucose 6-phosphate = 1D-myo-inositol 3-phosphate</text>
        <dbReference type="Rhea" id="RHEA:10716"/>
        <dbReference type="ChEBI" id="CHEBI:58401"/>
        <dbReference type="ChEBI" id="CHEBI:61548"/>
        <dbReference type="EC" id="5.5.1.4"/>
    </reaction>
</comment>
<keyword evidence="19" id="KW-1185">Reference proteome</keyword>
<evidence type="ECO:0000256" key="6">
    <source>
        <dbReference type="ARBA" id="ARBA00011881"/>
    </source>
</evidence>
<dbReference type="WBParaSite" id="PSU_v2.g16604.t1">
    <property type="protein sequence ID" value="PSU_v2.g16604.t1"/>
    <property type="gene ID" value="PSU_v2.g16604"/>
</dbReference>
<reference evidence="20" key="1">
    <citation type="submission" date="2022-11" db="UniProtKB">
        <authorList>
            <consortium name="WormBaseParasite"/>
        </authorList>
    </citation>
    <scope>IDENTIFICATION</scope>
</reference>
<evidence type="ECO:0000256" key="17">
    <source>
        <dbReference type="ARBA" id="ARBA00070063"/>
    </source>
</evidence>
<evidence type="ECO:0000256" key="7">
    <source>
        <dbReference type="ARBA" id="ARBA00012125"/>
    </source>
</evidence>
<comment type="function">
    <text evidence="16">Key enzyme in myo-inositol biosynthesis pathway that catalyzes the conversion of glucose 6-phosphate to 1-myo-inositol 1-phosphate in a NAD-dependent manner. Rate-limiting enzyme in the synthesis of all inositol-containing compounds.</text>
</comment>
<dbReference type="Pfam" id="PF07994">
    <property type="entry name" value="NAD_binding_5"/>
    <property type="match status" value="1"/>
</dbReference>
<evidence type="ECO:0000256" key="8">
    <source>
        <dbReference type="ARBA" id="ARBA00022490"/>
    </source>
</evidence>
<keyword evidence="14" id="KW-0413">Isomerase</keyword>
<comment type="pathway">
    <text evidence="4">Polyol metabolism; myo-inositol biosynthesis; myo-inositol from D-glucose 6-phosphate: step 1/2.</text>
</comment>
<comment type="subcellular location">
    <subcellularLocation>
        <location evidence="3">Cytoplasm</location>
    </subcellularLocation>
</comment>
<dbReference type="SUPFAM" id="SSF55347">
    <property type="entry name" value="Glyceraldehyde-3-phosphate dehydrogenase-like, C-terminal domain"/>
    <property type="match status" value="1"/>
</dbReference>
<evidence type="ECO:0000259" key="18">
    <source>
        <dbReference type="Pfam" id="PF01658"/>
    </source>
</evidence>
<evidence type="ECO:0000256" key="14">
    <source>
        <dbReference type="ARBA" id="ARBA00023235"/>
    </source>
</evidence>
<evidence type="ECO:0000256" key="15">
    <source>
        <dbReference type="ARBA" id="ARBA00023264"/>
    </source>
</evidence>
<sequence>MSSLFNWSSLFSNTPITNGTRQLSVNSSTLKNDSQSLISEFEYRRNEIQTSGSSITVTPKKHNYRFKTTLKPKKTGLLLVGLGGNNGSTVIGATIANRNKLSWETRNGTQKANYFGSVTQSTTVHLGWDGSRQIYTPFNSILPMVSPNDLIIDGWDINNANLYEAMKRAHVFEPDLIEQLKPHMETTVPKPSIYYPDFIASNQGSRANNVIHGNCKKEHLEKIRADIREFKEKHGLECVVVLWTANTERYTTVEAGLNMTAEEILTSIDQNKDEISPSNIFAVASILEGAHYINGSPQNTLVPGIIELAQKHQIFIGGDDFKSGQTKLKSALVDFLVTSGLKPESIVSYNHLGNNDGKNLSEARQFRSKEISKSSVVDDMVAANTILFEDGKKPDHCIVIKYVPFVGDSKRAMDEYICSIFMGGHQTLAIHNTCEDSLLAAPLIFDLTIITELCSRIQYASAGTDNDFMAFHSVLSLLSLLLKAPVVPNGTPVGNAFMRQFGALTKLLTACAGIAADTDLQLEFFTKLQ</sequence>
<dbReference type="FunFam" id="3.40.50.720:FF:000069">
    <property type="entry name" value="Inositol-3-phosphate synthase 1"/>
    <property type="match status" value="1"/>
</dbReference>
<evidence type="ECO:0000313" key="20">
    <source>
        <dbReference type="WBParaSite" id="PSU_v2.g16604.t1"/>
    </source>
</evidence>
<keyword evidence="11" id="KW-0520">NAD</keyword>
<accession>A0A914Y8T8</accession>
<dbReference type="EC" id="5.5.1.4" evidence="7"/>
<evidence type="ECO:0000256" key="12">
    <source>
        <dbReference type="ARBA" id="ARBA00023098"/>
    </source>
</evidence>
<keyword evidence="10" id="KW-0398">Inositol biosynthesis</keyword>
<dbReference type="GO" id="GO:0004512">
    <property type="term" value="F:inositol-3-phosphate synthase activity"/>
    <property type="evidence" value="ECO:0007669"/>
    <property type="project" value="UniProtKB-EC"/>
</dbReference>
<keyword evidence="13" id="KW-0594">Phospholipid biosynthesis</keyword>
<dbReference type="PANTHER" id="PTHR11510">
    <property type="entry name" value="MYO-INOSITOL-1 PHOSPHATE SYNTHASE"/>
    <property type="match status" value="1"/>
</dbReference>
<dbReference type="Pfam" id="PF01658">
    <property type="entry name" value="Inos-1-P_synth"/>
    <property type="match status" value="1"/>
</dbReference>
<evidence type="ECO:0000256" key="2">
    <source>
        <dbReference type="ARBA" id="ARBA00001911"/>
    </source>
</evidence>
<comment type="similarity">
    <text evidence="5">Belongs to the myo-inositol 1-phosphate synthase family.</text>
</comment>
<dbReference type="GO" id="GO:0008654">
    <property type="term" value="P:phospholipid biosynthetic process"/>
    <property type="evidence" value="ECO:0007669"/>
    <property type="project" value="UniProtKB-KW"/>
</dbReference>
<evidence type="ECO:0000256" key="3">
    <source>
        <dbReference type="ARBA" id="ARBA00004496"/>
    </source>
</evidence>
<dbReference type="Proteomes" id="UP000887577">
    <property type="component" value="Unplaced"/>
</dbReference>
<dbReference type="InterPro" id="IPR002587">
    <property type="entry name" value="Myo-inos-1-P_Synthase"/>
</dbReference>
<organism evidence="19 20">
    <name type="scientific">Panagrolaimus superbus</name>
    <dbReference type="NCBI Taxonomy" id="310955"/>
    <lineage>
        <taxon>Eukaryota</taxon>
        <taxon>Metazoa</taxon>
        <taxon>Ecdysozoa</taxon>
        <taxon>Nematoda</taxon>
        <taxon>Chromadorea</taxon>
        <taxon>Rhabditida</taxon>
        <taxon>Tylenchina</taxon>
        <taxon>Panagrolaimomorpha</taxon>
        <taxon>Panagrolaimoidea</taxon>
        <taxon>Panagrolaimidae</taxon>
        <taxon>Panagrolaimus</taxon>
    </lineage>
</organism>
<comment type="cofactor">
    <cofactor evidence="2">
        <name>NAD(+)</name>
        <dbReference type="ChEBI" id="CHEBI:57540"/>
    </cofactor>
</comment>
<evidence type="ECO:0000256" key="1">
    <source>
        <dbReference type="ARBA" id="ARBA00000113"/>
    </source>
</evidence>
<dbReference type="InterPro" id="IPR013021">
    <property type="entry name" value="Myo-inos-1-P_Synthase_GAPDH"/>
</dbReference>
<dbReference type="GO" id="GO:0006021">
    <property type="term" value="P:inositol biosynthetic process"/>
    <property type="evidence" value="ECO:0007669"/>
    <property type="project" value="UniProtKB-KW"/>
</dbReference>
<dbReference type="PIRSF" id="PIRSF015578">
    <property type="entry name" value="Myoinos-ppht_syn"/>
    <property type="match status" value="1"/>
</dbReference>
<evidence type="ECO:0000256" key="9">
    <source>
        <dbReference type="ARBA" id="ARBA00022516"/>
    </source>
</evidence>
<evidence type="ECO:0000256" key="16">
    <source>
        <dbReference type="ARBA" id="ARBA00025559"/>
    </source>
</evidence>
<dbReference type="InterPro" id="IPR036291">
    <property type="entry name" value="NAD(P)-bd_dom_sf"/>
</dbReference>
<dbReference type="FunFam" id="3.30.360.10:FF:000040">
    <property type="entry name" value="Inositol 1-phosphate synthase"/>
    <property type="match status" value="1"/>
</dbReference>